<keyword evidence="1" id="KW-0472">Membrane</keyword>
<proteinExistence type="predicted"/>
<keyword evidence="1" id="KW-1133">Transmembrane helix</keyword>
<comment type="caution">
    <text evidence="2">The sequence shown here is derived from an EMBL/GenBank/DDBJ whole genome shotgun (WGS) entry which is preliminary data.</text>
</comment>
<sequence>MSEWNEEGRLYLWGGALSAVVAWFVVPVFGLIAVYCGYKLYDGEDRTVSAALIAGFGAVGFLLWIAFLLAL</sequence>
<evidence type="ECO:0000313" key="2">
    <source>
        <dbReference type="EMBL" id="MFC6904061.1"/>
    </source>
</evidence>
<gene>
    <name evidence="2" type="ORF">ACFQGH_02475</name>
</gene>
<evidence type="ECO:0000313" key="3">
    <source>
        <dbReference type="Proteomes" id="UP001596312"/>
    </source>
</evidence>
<dbReference type="EMBL" id="JBHSXQ010000001">
    <property type="protein sequence ID" value="MFC6904061.1"/>
    <property type="molecule type" value="Genomic_DNA"/>
</dbReference>
<feature type="transmembrane region" description="Helical" evidence="1">
    <location>
        <begin position="12"/>
        <end position="38"/>
    </location>
</feature>
<name>A0ABD5UZ88_9EURY</name>
<protein>
    <submittedName>
        <fullName evidence="2">Uncharacterized protein</fullName>
    </submittedName>
</protein>
<dbReference type="RefSeq" id="WP_340602566.1">
    <property type="nucleotide sequence ID" value="NZ_JBBMXV010000001.1"/>
</dbReference>
<accession>A0ABD5UZ88</accession>
<reference evidence="2 3" key="1">
    <citation type="journal article" date="2019" name="Int. J. Syst. Evol. Microbiol.">
        <title>The Global Catalogue of Microorganisms (GCM) 10K type strain sequencing project: providing services to taxonomists for standard genome sequencing and annotation.</title>
        <authorList>
            <consortium name="The Broad Institute Genomics Platform"/>
            <consortium name="The Broad Institute Genome Sequencing Center for Infectious Disease"/>
            <person name="Wu L."/>
            <person name="Ma J."/>
        </authorList>
    </citation>
    <scope>NUCLEOTIDE SEQUENCE [LARGE SCALE GENOMIC DNA]</scope>
    <source>
        <strain evidence="2 3">CGMCC 1.3240</strain>
    </source>
</reference>
<keyword evidence="1" id="KW-0812">Transmembrane</keyword>
<evidence type="ECO:0000256" key="1">
    <source>
        <dbReference type="SAM" id="Phobius"/>
    </source>
</evidence>
<organism evidence="2 3">
    <name type="scientific">Halalkalicoccus tibetensis</name>
    <dbReference type="NCBI Taxonomy" id="175632"/>
    <lineage>
        <taxon>Archaea</taxon>
        <taxon>Methanobacteriati</taxon>
        <taxon>Methanobacteriota</taxon>
        <taxon>Stenosarchaea group</taxon>
        <taxon>Halobacteria</taxon>
        <taxon>Halobacteriales</taxon>
        <taxon>Halococcaceae</taxon>
        <taxon>Halalkalicoccus</taxon>
    </lineage>
</organism>
<dbReference type="AlphaFoldDB" id="A0ABD5UZ88"/>
<keyword evidence="3" id="KW-1185">Reference proteome</keyword>
<feature type="transmembrane region" description="Helical" evidence="1">
    <location>
        <begin position="50"/>
        <end position="70"/>
    </location>
</feature>
<dbReference type="Proteomes" id="UP001596312">
    <property type="component" value="Unassembled WGS sequence"/>
</dbReference>